<name>A0A6I4TED2_9SPHN</name>
<comment type="caution">
    <text evidence="2">The sequence shown here is derived from an EMBL/GenBank/DDBJ whole genome shotgun (WGS) entry which is preliminary data.</text>
</comment>
<dbReference type="Proteomes" id="UP000439522">
    <property type="component" value="Unassembled WGS sequence"/>
</dbReference>
<dbReference type="OrthoDB" id="7428696at2"/>
<accession>A0A6I4TED2</accession>
<proteinExistence type="predicted"/>
<dbReference type="AlphaFoldDB" id="A0A6I4TED2"/>
<evidence type="ECO:0000313" key="2">
    <source>
        <dbReference type="EMBL" id="MXO75671.1"/>
    </source>
</evidence>
<keyword evidence="1" id="KW-0732">Signal</keyword>
<keyword evidence="3" id="KW-1185">Reference proteome</keyword>
<dbReference type="RefSeq" id="WP_160611569.1">
    <property type="nucleotide sequence ID" value="NZ_WTZA01000002.1"/>
</dbReference>
<organism evidence="2 3">
    <name type="scientific">Tsuneonella aeria</name>
    <dbReference type="NCBI Taxonomy" id="1837929"/>
    <lineage>
        <taxon>Bacteria</taxon>
        <taxon>Pseudomonadati</taxon>
        <taxon>Pseudomonadota</taxon>
        <taxon>Alphaproteobacteria</taxon>
        <taxon>Sphingomonadales</taxon>
        <taxon>Erythrobacteraceae</taxon>
        <taxon>Tsuneonella</taxon>
    </lineage>
</organism>
<protein>
    <submittedName>
        <fullName evidence="2">Uncharacterized protein</fullName>
    </submittedName>
</protein>
<evidence type="ECO:0000256" key="1">
    <source>
        <dbReference type="SAM" id="SignalP"/>
    </source>
</evidence>
<sequence length="152" mass="15551">MNPAYVPRLALVAAGSLALAACGGADTAERDAAATTAATTGTTATAPAATATFPAVPANARTTVQYEGTYSQTGADGRASTLVLGPNDTWTMTAPDGTKTSGTYNWYSDNSRILIGEDVYAIADGAIYKLASKDAAVTGPFTEAMTWRRATM</sequence>
<dbReference type="EMBL" id="WTZA01000002">
    <property type="protein sequence ID" value="MXO75671.1"/>
    <property type="molecule type" value="Genomic_DNA"/>
</dbReference>
<feature type="chain" id="PRO_5026244008" evidence="1">
    <location>
        <begin position="21"/>
        <end position="152"/>
    </location>
</feature>
<evidence type="ECO:0000313" key="3">
    <source>
        <dbReference type="Proteomes" id="UP000439522"/>
    </source>
</evidence>
<gene>
    <name evidence="2" type="ORF">GRI40_10625</name>
</gene>
<reference evidence="2 3" key="1">
    <citation type="submission" date="2019-12" db="EMBL/GenBank/DDBJ databases">
        <title>Genomic-based taxomic classification of the family Erythrobacteraceae.</title>
        <authorList>
            <person name="Xu L."/>
        </authorList>
    </citation>
    <scope>NUCLEOTIDE SEQUENCE [LARGE SCALE GENOMIC DNA]</scope>
    <source>
        <strain evidence="2 3">100921-2</strain>
    </source>
</reference>
<feature type="signal peptide" evidence="1">
    <location>
        <begin position="1"/>
        <end position="20"/>
    </location>
</feature>